<comment type="caution">
    <text evidence="1">The sequence shown here is derived from an EMBL/GenBank/DDBJ whole genome shotgun (WGS) entry which is preliminary data.</text>
</comment>
<dbReference type="OrthoDB" id="4565671at2"/>
<accession>A0A3M2LPU6</accession>
<dbReference type="Proteomes" id="UP000282674">
    <property type="component" value="Unassembled WGS sequence"/>
</dbReference>
<dbReference type="EMBL" id="RFFG01000123">
    <property type="protein sequence ID" value="RMI36868.1"/>
    <property type="molecule type" value="Genomic_DNA"/>
</dbReference>
<dbReference type="InterPro" id="IPR046268">
    <property type="entry name" value="DUF6301"/>
</dbReference>
<gene>
    <name evidence="1" type="ORF">EBO15_37470</name>
</gene>
<reference evidence="1 2" key="1">
    <citation type="submission" date="2018-10" db="EMBL/GenBank/DDBJ databases">
        <title>Isolation from soil.</title>
        <authorList>
            <person name="Hu J."/>
        </authorList>
    </citation>
    <scope>NUCLEOTIDE SEQUENCE [LARGE SCALE GENOMIC DNA]</scope>
    <source>
        <strain evidence="1 2">NEAU-Ht49</strain>
    </source>
</reference>
<evidence type="ECO:0000313" key="1">
    <source>
        <dbReference type="EMBL" id="RMI36868.1"/>
    </source>
</evidence>
<dbReference type="RefSeq" id="WP_122199220.1">
    <property type="nucleotide sequence ID" value="NZ_JBHSKC010000014.1"/>
</dbReference>
<dbReference type="Pfam" id="PF19818">
    <property type="entry name" value="DUF6301"/>
    <property type="match status" value="1"/>
</dbReference>
<organism evidence="1 2">
    <name type="scientific">Actinomadura harenae</name>
    <dbReference type="NCBI Taxonomy" id="2483351"/>
    <lineage>
        <taxon>Bacteria</taxon>
        <taxon>Bacillati</taxon>
        <taxon>Actinomycetota</taxon>
        <taxon>Actinomycetes</taxon>
        <taxon>Streptosporangiales</taxon>
        <taxon>Thermomonosporaceae</taxon>
        <taxon>Actinomadura</taxon>
    </lineage>
</organism>
<name>A0A3M2LPU6_9ACTN</name>
<protein>
    <submittedName>
        <fullName evidence="1">Uncharacterized protein</fullName>
    </submittedName>
</protein>
<sequence>MTETAILPDERIGELASGFRDLRWSWAARDVPELAAALGWRVHVALQSTVWLDAGFGPTSGNVKIENGADAVMINAATCSSADPDATGDEAVRERRRLRDEFARVVGLVAERLGEPSARIHGEAPEVRWEGPATTVGVRSSEVRVTLFVAVNDYLKTWDEEA</sequence>
<proteinExistence type="predicted"/>
<evidence type="ECO:0000313" key="2">
    <source>
        <dbReference type="Proteomes" id="UP000282674"/>
    </source>
</evidence>
<keyword evidence="2" id="KW-1185">Reference proteome</keyword>
<dbReference type="AlphaFoldDB" id="A0A3M2LPU6"/>